<dbReference type="InterPro" id="IPR036396">
    <property type="entry name" value="Cyt_P450_sf"/>
</dbReference>
<dbReference type="Gene3D" id="1.10.630.10">
    <property type="entry name" value="Cytochrome P450"/>
    <property type="match status" value="1"/>
</dbReference>
<keyword evidence="3" id="KW-0560">Oxidoreductase</keyword>
<evidence type="ECO:0000313" key="4">
    <source>
        <dbReference type="EMBL" id="MFC5744336.1"/>
    </source>
</evidence>
<gene>
    <name evidence="4" type="ORF">ACFPZN_01775</name>
</gene>
<protein>
    <submittedName>
        <fullName evidence="4">Cytochrome P450</fullName>
    </submittedName>
</protein>
<dbReference type="EMBL" id="JBHSON010000002">
    <property type="protein sequence ID" value="MFC5744336.1"/>
    <property type="molecule type" value="Genomic_DNA"/>
</dbReference>
<comment type="cofactor">
    <cofactor evidence="1">
        <name>heme</name>
        <dbReference type="ChEBI" id="CHEBI:30413"/>
    </cofactor>
</comment>
<dbReference type="Pfam" id="PF00067">
    <property type="entry name" value="p450"/>
    <property type="match status" value="1"/>
</dbReference>
<organism evidence="4 5">
    <name type="scientific">Actinomadura rugatobispora</name>
    <dbReference type="NCBI Taxonomy" id="1994"/>
    <lineage>
        <taxon>Bacteria</taxon>
        <taxon>Bacillati</taxon>
        <taxon>Actinomycetota</taxon>
        <taxon>Actinomycetes</taxon>
        <taxon>Streptosporangiales</taxon>
        <taxon>Thermomonosporaceae</taxon>
        <taxon>Actinomadura</taxon>
    </lineage>
</organism>
<evidence type="ECO:0000256" key="1">
    <source>
        <dbReference type="ARBA" id="ARBA00001971"/>
    </source>
</evidence>
<keyword evidence="3" id="KW-0408">Iron</keyword>
<accession>A0ABW0ZQR9</accession>
<dbReference type="PANTHER" id="PTHR24305:SF166">
    <property type="entry name" value="CYTOCHROME P450 12A4, MITOCHONDRIAL-RELATED"/>
    <property type="match status" value="1"/>
</dbReference>
<dbReference type="Proteomes" id="UP001596074">
    <property type="component" value="Unassembled WGS sequence"/>
</dbReference>
<evidence type="ECO:0000313" key="5">
    <source>
        <dbReference type="Proteomes" id="UP001596074"/>
    </source>
</evidence>
<keyword evidence="3" id="KW-0349">Heme</keyword>
<dbReference type="InterPro" id="IPR001128">
    <property type="entry name" value="Cyt_P450"/>
</dbReference>
<evidence type="ECO:0000256" key="2">
    <source>
        <dbReference type="ARBA" id="ARBA00010617"/>
    </source>
</evidence>
<proteinExistence type="inferred from homology"/>
<dbReference type="InterPro" id="IPR002401">
    <property type="entry name" value="Cyt_P450_E_grp-I"/>
</dbReference>
<dbReference type="SUPFAM" id="SSF48264">
    <property type="entry name" value="Cytochrome P450"/>
    <property type="match status" value="1"/>
</dbReference>
<name>A0ABW0ZQR9_9ACTN</name>
<dbReference type="PRINTS" id="PR00385">
    <property type="entry name" value="P450"/>
</dbReference>
<comment type="caution">
    <text evidence="4">The sequence shown here is derived from an EMBL/GenBank/DDBJ whole genome shotgun (WGS) entry which is preliminary data.</text>
</comment>
<comment type="similarity">
    <text evidence="2 3">Belongs to the cytochrome P450 family.</text>
</comment>
<dbReference type="InterPro" id="IPR017972">
    <property type="entry name" value="Cyt_P450_CS"/>
</dbReference>
<keyword evidence="5" id="KW-1185">Reference proteome</keyword>
<reference evidence="5" key="1">
    <citation type="journal article" date="2019" name="Int. J. Syst. Evol. Microbiol.">
        <title>The Global Catalogue of Microorganisms (GCM) 10K type strain sequencing project: providing services to taxonomists for standard genome sequencing and annotation.</title>
        <authorList>
            <consortium name="The Broad Institute Genomics Platform"/>
            <consortium name="The Broad Institute Genome Sequencing Center for Infectious Disease"/>
            <person name="Wu L."/>
            <person name="Ma J."/>
        </authorList>
    </citation>
    <scope>NUCLEOTIDE SEQUENCE [LARGE SCALE GENOMIC DNA]</scope>
    <source>
        <strain evidence="5">KCTC 42087</strain>
    </source>
</reference>
<dbReference type="PANTHER" id="PTHR24305">
    <property type="entry name" value="CYTOCHROME P450"/>
    <property type="match status" value="1"/>
</dbReference>
<keyword evidence="3" id="KW-0479">Metal-binding</keyword>
<dbReference type="RefSeq" id="WP_378279411.1">
    <property type="nucleotide sequence ID" value="NZ_JBHSON010000002.1"/>
</dbReference>
<dbReference type="InterPro" id="IPR050121">
    <property type="entry name" value="Cytochrome_P450_monoxygenase"/>
</dbReference>
<evidence type="ECO:0000256" key="3">
    <source>
        <dbReference type="RuleBase" id="RU000461"/>
    </source>
</evidence>
<keyword evidence="3" id="KW-0503">Monooxygenase</keyword>
<dbReference type="PROSITE" id="PS00086">
    <property type="entry name" value="CYTOCHROME_P450"/>
    <property type="match status" value="1"/>
</dbReference>
<dbReference type="PRINTS" id="PR00463">
    <property type="entry name" value="EP450I"/>
</dbReference>
<sequence length="443" mass="49772">MQFTLLDDLRLAREFDRRMAYAMRDLSRRSGPVATYGFGPLKTTFLFGPEANEFLFRNSAKFRWRGGFETLIPLAGETALLVSDGPGHDRRRTLVQPAFHREPVAGYLAVLLDKLDATLDSWRPGDRIDLYRTFRSLVRSSTVRGFFGPELAAQQAPLGADLEEVLRLLNYSPPKQQLLQAVPNPLWRRAKAALTRIDRRVRAEITRRRDAGNPGDDILGLLLGAHGGGPAMTDTELRDMVVSLIVASYDTTSAALSWAVYALWSDRRAWAAARSEVRERLGARTPELGLLRGLPYLDWVTSETLRLHPPAMAGARKAAEDFTFAGHRGRAGDLVVFSQYVTHRLPRIWADPDRFWPERWDRERPGYRHPSSYEYLPFGVGARRCLGSNLARAEIAAVLARLLQRTDLTLLSRDVQPTGFTAMFPRGGVTVRVDHVRAPLSVT</sequence>